<dbReference type="EMBL" id="QANS01000001">
    <property type="protein sequence ID" value="PTU33088.1"/>
    <property type="molecule type" value="Genomic_DNA"/>
</dbReference>
<name>A0A2T5MKK2_9GAMM</name>
<feature type="domain" description="D-glutamate N-acetyltransferase-like C-terminal" evidence="1">
    <location>
        <begin position="142"/>
        <end position="335"/>
    </location>
</feature>
<dbReference type="PANTHER" id="PTHR40690:SF1">
    <property type="entry name" value="DUF1611 DOMAIN-CONTAINING PROTEIN"/>
    <property type="match status" value="1"/>
</dbReference>
<dbReference type="InterPro" id="IPR035086">
    <property type="entry name" value="DgcN-like_C"/>
</dbReference>
<dbReference type="Gene3D" id="3.40.50.300">
    <property type="entry name" value="P-loop containing nucleotide triphosphate hydrolases"/>
    <property type="match status" value="1"/>
</dbReference>
<dbReference type="RefSeq" id="WP_107938795.1">
    <property type="nucleotide sequence ID" value="NZ_QANS01000001.1"/>
</dbReference>
<proteinExistence type="predicted"/>
<evidence type="ECO:0000259" key="1">
    <source>
        <dbReference type="Pfam" id="PF07755"/>
    </source>
</evidence>
<organism evidence="3 4">
    <name type="scientific">Stenotrophobium rhamnosiphilum</name>
    <dbReference type="NCBI Taxonomy" id="2029166"/>
    <lineage>
        <taxon>Bacteria</taxon>
        <taxon>Pseudomonadati</taxon>
        <taxon>Pseudomonadota</taxon>
        <taxon>Gammaproteobacteria</taxon>
        <taxon>Nevskiales</taxon>
        <taxon>Nevskiaceae</taxon>
        <taxon>Stenotrophobium</taxon>
    </lineage>
</organism>
<dbReference type="SUPFAM" id="SSF52540">
    <property type="entry name" value="P-loop containing nucleoside triphosphate hydrolases"/>
    <property type="match status" value="1"/>
</dbReference>
<dbReference type="OrthoDB" id="9778498at2"/>
<reference evidence="3 4" key="1">
    <citation type="submission" date="2018-04" db="EMBL/GenBank/DDBJ databases">
        <title>Novel species isolated from glacier.</title>
        <authorList>
            <person name="Liu Q."/>
            <person name="Xin Y.-H."/>
        </authorList>
    </citation>
    <scope>NUCLEOTIDE SEQUENCE [LARGE SCALE GENOMIC DNA]</scope>
    <source>
        <strain evidence="3 4">GT1R17</strain>
    </source>
</reference>
<dbReference type="Proteomes" id="UP000244248">
    <property type="component" value="Unassembled WGS sequence"/>
</dbReference>
<evidence type="ECO:0000313" key="3">
    <source>
        <dbReference type="EMBL" id="PTU33088.1"/>
    </source>
</evidence>
<dbReference type="InterPro" id="IPR027417">
    <property type="entry name" value="P-loop_NTPase"/>
</dbReference>
<feature type="domain" description="D-glutamate N-acetyltransferase-like N-terminal" evidence="2">
    <location>
        <begin position="57"/>
        <end position="135"/>
    </location>
</feature>
<dbReference type="AlphaFoldDB" id="A0A2T5MKK2"/>
<dbReference type="Pfam" id="PF17396">
    <property type="entry name" value="DUF1611_N"/>
    <property type="match status" value="1"/>
</dbReference>
<protein>
    <submittedName>
        <fullName evidence="3">DUF1611 domain-containing protein</fullName>
    </submittedName>
</protein>
<accession>A0A2T5MKK2</accession>
<comment type="caution">
    <text evidence="3">The sequence shown here is derived from an EMBL/GenBank/DDBJ whole genome shotgun (WGS) entry which is preliminary data.</text>
</comment>
<evidence type="ECO:0000259" key="2">
    <source>
        <dbReference type="Pfam" id="PF17396"/>
    </source>
</evidence>
<dbReference type="Pfam" id="PF07755">
    <property type="entry name" value="DUF1611"/>
    <property type="match status" value="1"/>
</dbReference>
<evidence type="ECO:0000313" key="4">
    <source>
        <dbReference type="Proteomes" id="UP000244248"/>
    </source>
</evidence>
<dbReference type="InterPro" id="IPR035402">
    <property type="entry name" value="DgcN-like_N"/>
</dbReference>
<dbReference type="PANTHER" id="PTHR40690">
    <property type="entry name" value="GLL3100 PROTEIN"/>
    <property type="match status" value="1"/>
</dbReference>
<sequence length="344" mass="36078">MSVASKFETTVTLRTPYLLFLGEADFDARAKTAFGLRDWAPKLCLGQIRLPACKVTLGLPDMTPAAAAIAGAGSLVIGVAPKGGQIAENWIPTLRLAIDAGLDIVSGMHDSLEDIPGLAEAAKARGVRLINVRNPPLDLPTGTGRKRTGKRLLTVGTDCALGKKYTALAIANAMRAQGIDADFRATGQTGIMIAGRGLPMDAVVADFSAGAAECLSPDAAPDHWDIVEGQGALFHPAYAGVTLGLLHGSQPDALVLCHDPAISRIKSLPVFPTPSLEVAAARYLEAGALTNPAIRLVGVSLITENMDEVTRQRVLGDAEQRLGVPAFDPLKTSLQPVIDRMLGR</sequence>
<dbReference type="Gene3D" id="3.40.50.720">
    <property type="entry name" value="NAD(P)-binding Rossmann-like Domain"/>
    <property type="match status" value="1"/>
</dbReference>
<dbReference type="PIRSF" id="PIRSF026760">
    <property type="entry name" value="UCP026760"/>
    <property type="match status" value="1"/>
</dbReference>
<keyword evidence="4" id="KW-1185">Reference proteome</keyword>
<gene>
    <name evidence="3" type="ORF">CJD38_02995</name>
</gene>
<dbReference type="InterPro" id="IPR011669">
    <property type="entry name" value="DgcN-like"/>
</dbReference>